<gene>
    <name evidence="2" type="ORF">LCGC14_1222470</name>
</gene>
<comment type="caution">
    <text evidence="2">The sequence shown here is derived from an EMBL/GenBank/DDBJ whole genome shotgun (WGS) entry which is preliminary data.</text>
</comment>
<accession>A0A0F9LAY5</accession>
<evidence type="ECO:0000256" key="1">
    <source>
        <dbReference type="SAM" id="Phobius"/>
    </source>
</evidence>
<name>A0A0F9LAY5_9ZZZZ</name>
<protein>
    <submittedName>
        <fullName evidence="2">Uncharacterized protein</fullName>
    </submittedName>
</protein>
<dbReference type="EMBL" id="LAZR01006449">
    <property type="protein sequence ID" value="KKM92039.1"/>
    <property type="molecule type" value="Genomic_DNA"/>
</dbReference>
<keyword evidence="1" id="KW-1133">Transmembrane helix</keyword>
<feature type="transmembrane region" description="Helical" evidence="1">
    <location>
        <begin position="12"/>
        <end position="32"/>
    </location>
</feature>
<sequence>MIDLLWRPELSAIGNAVAWAFSVLSTIAIFWWMGRCAEREKRCNIERDTGIPYEDWMAWVDGPAMPYEEWFATRRKK</sequence>
<dbReference type="AlphaFoldDB" id="A0A0F9LAY5"/>
<evidence type="ECO:0000313" key="2">
    <source>
        <dbReference type="EMBL" id="KKM92039.1"/>
    </source>
</evidence>
<organism evidence="2">
    <name type="scientific">marine sediment metagenome</name>
    <dbReference type="NCBI Taxonomy" id="412755"/>
    <lineage>
        <taxon>unclassified sequences</taxon>
        <taxon>metagenomes</taxon>
        <taxon>ecological metagenomes</taxon>
    </lineage>
</organism>
<keyword evidence="1" id="KW-0812">Transmembrane</keyword>
<reference evidence="2" key="1">
    <citation type="journal article" date="2015" name="Nature">
        <title>Complex archaea that bridge the gap between prokaryotes and eukaryotes.</title>
        <authorList>
            <person name="Spang A."/>
            <person name="Saw J.H."/>
            <person name="Jorgensen S.L."/>
            <person name="Zaremba-Niedzwiedzka K."/>
            <person name="Martijn J."/>
            <person name="Lind A.E."/>
            <person name="van Eijk R."/>
            <person name="Schleper C."/>
            <person name="Guy L."/>
            <person name="Ettema T.J."/>
        </authorList>
    </citation>
    <scope>NUCLEOTIDE SEQUENCE</scope>
</reference>
<proteinExistence type="predicted"/>
<keyword evidence="1" id="KW-0472">Membrane</keyword>